<accession>A0A4Q0AI86</accession>
<proteinExistence type="predicted"/>
<evidence type="ECO:0000313" key="2">
    <source>
        <dbReference type="EMBL" id="RWZ78756.1"/>
    </source>
</evidence>
<dbReference type="Proteomes" id="UP000289257">
    <property type="component" value="Unassembled WGS sequence"/>
</dbReference>
<evidence type="ECO:0000256" key="1">
    <source>
        <dbReference type="SAM" id="MobiDB-lite"/>
    </source>
</evidence>
<evidence type="ECO:0000313" key="3">
    <source>
        <dbReference type="Proteomes" id="UP000289257"/>
    </source>
</evidence>
<feature type="region of interest" description="Disordered" evidence="1">
    <location>
        <begin position="91"/>
        <end position="110"/>
    </location>
</feature>
<organism evidence="2 3">
    <name type="scientific">Candidatus Microsaccharimonas sossegonensis</name>
    <dbReference type="NCBI Taxonomy" id="2506948"/>
    <lineage>
        <taxon>Bacteria</taxon>
        <taxon>Candidatus Saccharimonadota</taxon>
        <taxon>Candidatus Saccharimonadia</taxon>
        <taxon>Candidatus Saccharimonadales</taxon>
        <taxon>Candidatus Saccharimonadaceae</taxon>
        <taxon>Candidatus Microsaccharimonas</taxon>
    </lineage>
</organism>
<protein>
    <submittedName>
        <fullName evidence="2">Uncharacterized protein</fullName>
    </submittedName>
</protein>
<sequence length="110" mass="12669">MASFFDTTIGQQVEFQRVLASAGFTDSDIARIIKEPSLASTMYVAIQPKLVATVPSWYVSPEQQLERARQLWSNVPYLNRWDDDRQLKLNDNWADNRNDNWSSPSVRDCS</sequence>
<comment type="caution">
    <text evidence="2">The sequence shown here is derived from an EMBL/GenBank/DDBJ whole genome shotgun (WGS) entry which is preliminary data.</text>
</comment>
<keyword evidence="3" id="KW-1185">Reference proteome</keyword>
<reference evidence="2" key="1">
    <citation type="submission" date="2019-01" db="EMBL/GenBank/DDBJ databases">
        <title>Genomic signatures and co-occurrence patterns of the ultra-small Saccharimodia (Patescibacteria phylum) suggest a symbiotic lifestyle.</title>
        <authorList>
            <person name="Lemos L."/>
            <person name="Medeiros J."/>
            <person name="Andreote F."/>
            <person name="Fernandes G."/>
            <person name="Varani A."/>
            <person name="Oliveira G."/>
            <person name="Pylro V."/>
        </authorList>
    </citation>
    <scope>NUCLEOTIDE SEQUENCE [LARGE SCALE GENOMIC DNA]</scope>
    <source>
        <strain evidence="2">AMD02</strain>
    </source>
</reference>
<gene>
    <name evidence="2" type="ORF">EOT05_03335</name>
</gene>
<dbReference type="EMBL" id="SCKX01000001">
    <property type="protein sequence ID" value="RWZ78756.1"/>
    <property type="molecule type" value="Genomic_DNA"/>
</dbReference>
<name>A0A4Q0AI86_9BACT</name>
<dbReference type="AlphaFoldDB" id="A0A4Q0AI86"/>